<dbReference type="GO" id="GO:0004671">
    <property type="term" value="F:protein C-terminal S-isoprenylcysteine carboxyl O-methyltransferase activity"/>
    <property type="evidence" value="ECO:0007669"/>
    <property type="project" value="InterPro"/>
</dbReference>
<evidence type="ECO:0000256" key="2">
    <source>
        <dbReference type="ARBA" id="ARBA00022692"/>
    </source>
</evidence>
<evidence type="ECO:0000256" key="3">
    <source>
        <dbReference type="ARBA" id="ARBA00022989"/>
    </source>
</evidence>
<keyword evidence="6" id="KW-0489">Methyltransferase</keyword>
<evidence type="ECO:0000313" key="7">
    <source>
        <dbReference type="Proteomes" id="UP000587462"/>
    </source>
</evidence>
<keyword evidence="2 5" id="KW-0812">Transmembrane</keyword>
<reference evidence="6 7" key="1">
    <citation type="submission" date="2020-04" db="EMBL/GenBank/DDBJ databases">
        <title>Draft Genome Sequence of Streptomyces morookaense DSM 40503, an 8-azaguanine-producing strain.</title>
        <authorList>
            <person name="Qi J."/>
            <person name="Gao J.-M."/>
        </authorList>
    </citation>
    <scope>NUCLEOTIDE SEQUENCE [LARGE SCALE GENOMIC DNA]</scope>
    <source>
        <strain evidence="6 7">DSM 40503</strain>
    </source>
</reference>
<accession>A0A7Y7B4N8</accession>
<dbReference type="AlphaFoldDB" id="A0A7Y7B4N8"/>
<feature type="transmembrane region" description="Helical" evidence="5">
    <location>
        <begin position="76"/>
        <end position="94"/>
    </location>
</feature>
<feature type="transmembrane region" description="Helical" evidence="5">
    <location>
        <begin position="46"/>
        <end position="64"/>
    </location>
</feature>
<dbReference type="GO" id="GO:0016020">
    <property type="term" value="C:membrane"/>
    <property type="evidence" value="ECO:0007669"/>
    <property type="project" value="UniProtKB-SubCell"/>
</dbReference>
<evidence type="ECO:0000313" key="6">
    <source>
        <dbReference type="EMBL" id="NVK78964.1"/>
    </source>
</evidence>
<protein>
    <submittedName>
        <fullName evidence="6">Isoprenylcysteine carboxyl methyltransferase family protein</fullName>
    </submittedName>
</protein>
<dbReference type="Gene3D" id="1.20.120.1630">
    <property type="match status" value="1"/>
</dbReference>
<sequence>MGSGQLPAGLLALIALITVERGFELLVAQRHARWAAANGGVEYGRRHYPAMVVLHVGLLVGILAEVAAAHRQFVPAVGWPALAVTSLVQVARWWCVRSLGPRWNTRVIVVPGMPLETRGPYRWLRHPNYVIVVTEGLALPLVYNAWLTALLFTTANAVLLAVRLQVENRALGLAS</sequence>
<comment type="subcellular location">
    <subcellularLocation>
        <location evidence="1">Membrane</location>
        <topology evidence="1">Multi-pass membrane protein</topology>
    </subcellularLocation>
</comment>
<evidence type="ECO:0000256" key="5">
    <source>
        <dbReference type="SAM" id="Phobius"/>
    </source>
</evidence>
<evidence type="ECO:0000256" key="1">
    <source>
        <dbReference type="ARBA" id="ARBA00004141"/>
    </source>
</evidence>
<dbReference type="Proteomes" id="UP000587462">
    <property type="component" value="Unassembled WGS sequence"/>
</dbReference>
<keyword evidence="4 5" id="KW-0472">Membrane</keyword>
<dbReference type="InterPro" id="IPR007269">
    <property type="entry name" value="ICMT_MeTrfase"/>
</dbReference>
<dbReference type="GO" id="GO:0032259">
    <property type="term" value="P:methylation"/>
    <property type="evidence" value="ECO:0007669"/>
    <property type="project" value="UniProtKB-KW"/>
</dbReference>
<keyword evidence="6" id="KW-0808">Transferase</keyword>
<dbReference type="Pfam" id="PF04140">
    <property type="entry name" value="ICMT"/>
    <property type="match status" value="1"/>
</dbReference>
<dbReference type="RefSeq" id="WP_171081631.1">
    <property type="nucleotide sequence ID" value="NZ_BNBU01000006.1"/>
</dbReference>
<dbReference type="EMBL" id="JABBXF010000030">
    <property type="protein sequence ID" value="NVK78964.1"/>
    <property type="molecule type" value="Genomic_DNA"/>
</dbReference>
<keyword evidence="3 5" id="KW-1133">Transmembrane helix</keyword>
<comment type="caution">
    <text evidence="6">The sequence shown here is derived from an EMBL/GenBank/DDBJ whole genome shotgun (WGS) entry which is preliminary data.</text>
</comment>
<organism evidence="6 7">
    <name type="scientific">Streptomyces morookaense</name>
    <name type="common">Streptoverticillium morookaense</name>
    <dbReference type="NCBI Taxonomy" id="1970"/>
    <lineage>
        <taxon>Bacteria</taxon>
        <taxon>Bacillati</taxon>
        <taxon>Actinomycetota</taxon>
        <taxon>Actinomycetes</taxon>
        <taxon>Kitasatosporales</taxon>
        <taxon>Streptomycetaceae</taxon>
        <taxon>Streptomyces</taxon>
    </lineage>
</organism>
<keyword evidence="7" id="KW-1185">Reference proteome</keyword>
<gene>
    <name evidence="6" type="ORF">HG542_14970</name>
</gene>
<evidence type="ECO:0000256" key="4">
    <source>
        <dbReference type="ARBA" id="ARBA00023136"/>
    </source>
</evidence>
<name>A0A7Y7B4N8_STRMO</name>
<proteinExistence type="predicted"/>